<organism evidence="1 2">
    <name type="scientific">Telmatocola sphagniphila</name>
    <dbReference type="NCBI Taxonomy" id="1123043"/>
    <lineage>
        <taxon>Bacteria</taxon>
        <taxon>Pseudomonadati</taxon>
        <taxon>Planctomycetota</taxon>
        <taxon>Planctomycetia</taxon>
        <taxon>Gemmatales</taxon>
        <taxon>Gemmataceae</taxon>
    </lineage>
</organism>
<accession>A0A8E6B2P9</accession>
<dbReference type="EMBL" id="CP074694">
    <property type="protein sequence ID" value="QVL30747.1"/>
    <property type="molecule type" value="Genomic_DNA"/>
</dbReference>
<name>A0A8E6B2P9_9BACT</name>
<dbReference type="AlphaFoldDB" id="A0A8E6B2P9"/>
<dbReference type="RefSeq" id="WP_213494630.1">
    <property type="nucleotide sequence ID" value="NZ_CP074694.1"/>
</dbReference>
<reference evidence="1" key="1">
    <citation type="submission" date="2021-05" db="EMBL/GenBank/DDBJ databases">
        <title>Complete genome sequence of the cellulolytic planctomycete Telmatocola sphagniphila SP2T and characterization of the first cellulase from planctomycetes.</title>
        <authorList>
            <person name="Rakitin A.L."/>
            <person name="Beletsky A.V."/>
            <person name="Naumoff D.G."/>
            <person name="Kulichevskaya I.S."/>
            <person name="Mardanov A.V."/>
            <person name="Ravin N.V."/>
            <person name="Dedysh S.N."/>
        </authorList>
    </citation>
    <scope>NUCLEOTIDE SEQUENCE</scope>
    <source>
        <strain evidence="1">SP2T</strain>
    </source>
</reference>
<sequence length="99" mass="10535">MSVRTWDDPLDIAVTTVAEVASGKNPVLVVIRDEGVGGGLGGWQMYDGLNLSGRSPVCVAKPDLIALDPTLSEITDLPVGWEAHRTAPGQPWQRLQSNA</sequence>
<dbReference type="KEGG" id="tsph:KIH39_18055"/>
<gene>
    <name evidence="1" type="ORF">KIH39_18055</name>
</gene>
<keyword evidence="2" id="KW-1185">Reference proteome</keyword>
<evidence type="ECO:0000313" key="1">
    <source>
        <dbReference type="EMBL" id="QVL30747.1"/>
    </source>
</evidence>
<evidence type="ECO:0000313" key="2">
    <source>
        <dbReference type="Proteomes" id="UP000676194"/>
    </source>
</evidence>
<protein>
    <submittedName>
        <fullName evidence="1">Uncharacterized protein</fullName>
    </submittedName>
</protein>
<dbReference type="Proteomes" id="UP000676194">
    <property type="component" value="Chromosome"/>
</dbReference>
<proteinExistence type="predicted"/>